<accession>A0AAV4NSV6</accession>
<dbReference type="Proteomes" id="UP001054837">
    <property type="component" value="Unassembled WGS sequence"/>
</dbReference>
<dbReference type="EMBL" id="BPLQ01001925">
    <property type="protein sequence ID" value="GIX86823.1"/>
    <property type="molecule type" value="Genomic_DNA"/>
</dbReference>
<evidence type="ECO:0000313" key="1">
    <source>
        <dbReference type="EMBL" id="GIX86823.1"/>
    </source>
</evidence>
<reference evidence="1 2" key="1">
    <citation type="submission" date="2021-06" db="EMBL/GenBank/DDBJ databases">
        <title>Caerostris darwini draft genome.</title>
        <authorList>
            <person name="Kono N."/>
            <person name="Arakawa K."/>
        </authorList>
    </citation>
    <scope>NUCLEOTIDE SEQUENCE [LARGE SCALE GENOMIC DNA]</scope>
</reference>
<organism evidence="1 2">
    <name type="scientific">Caerostris darwini</name>
    <dbReference type="NCBI Taxonomy" id="1538125"/>
    <lineage>
        <taxon>Eukaryota</taxon>
        <taxon>Metazoa</taxon>
        <taxon>Ecdysozoa</taxon>
        <taxon>Arthropoda</taxon>
        <taxon>Chelicerata</taxon>
        <taxon>Arachnida</taxon>
        <taxon>Araneae</taxon>
        <taxon>Araneomorphae</taxon>
        <taxon>Entelegynae</taxon>
        <taxon>Araneoidea</taxon>
        <taxon>Araneidae</taxon>
        <taxon>Caerostris</taxon>
    </lineage>
</organism>
<protein>
    <recommendedName>
        <fullName evidence="3">Endonuclease/exonuclease/phosphatase domain-containing protein</fullName>
    </recommendedName>
</protein>
<dbReference type="AlphaFoldDB" id="A0AAV4NSV6"/>
<comment type="caution">
    <text evidence="1">The sequence shown here is derived from an EMBL/GenBank/DDBJ whole genome shotgun (WGS) entry which is preliminary data.</text>
</comment>
<name>A0AAV4NSV6_9ARAC</name>
<evidence type="ECO:0008006" key="3">
    <source>
        <dbReference type="Google" id="ProtNLM"/>
    </source>
</evidence>
<dbReference type="InterPro" id="IPR036691">
    <property type="entry name" value="Endo/exonu/phosph_ase_sf"/>
</dbReference>
<evidence type="ECO:0000313" key="2">
    <source>
        <dbReference type="Proteomes" id="UP001054837"/>
    </source>
</evidence>
<dbReference type="Gene3D" id="3.60.10.10">
    <property type="entry name" value="Endonuclease/exonuclease/phosphatase"/>
    <property type="match status" value="1"/>
</dbReference>
<proteinExistence type="predicted"/>
<gene>
    <name evidence="1" type="primary">HNAJ_LOCUS12698</name>
    <name evidence="1" type="ORF">CDAR_255451</name>
</gene>
<keyword evidence="2" id="KW-1185">Reference proteome</keyword>
<dbReference type="SUPFAM" id="SSF56219">
    <property type="entry name" value="DNase I-like"/>
    <property type="match status" value="1"/>
</dbReference>
<sequence>MVCPSPRGQSCSKVLMTVFAIMEAKITPDKLQFFPFKGYTLHLLPCFRQITSGILVGIKRDMANDFKIVKKMGNGDDRNEVVHLNVWYNARHFRINSIYSHPNSYPDFSFIDSSTETIFIGDFNSHPSSVGLS</sequence>